<comment type="similarity">
    <text evidence="1">Belongs to the transglycosylase Slt family.</text>
</comment>
<proteinExistence type="inferred from homology"/>
<dbReference type="Pfam" id="PF01464">
    <property type="entry name" value="SLT"/>
    <property type="match status" value="1"/>
</dbReference>
<evidence type="ECO:0000256" key="1">
    <source>
        <dbReference type="ARBA" id="ARBA00007734"/>
    </source>
</evidence>
<dbReference type="SUPFAM" id="SSF53955">
    <property type="entry name" value="Lysozyme-like"/>
    <property type="match status" value="1"/>
</dbReference>
<gene>
    <name evidence="4" type="ORF">E1742_18040</name>
</gene>
<dbReference type="Proteomes" id="UP000294359">
    <property type="component" value="Chromosome"/>
</dbReference>
<keyword evidence="5" id="KW-1185">Reference proteome</keyword>
<evidence type="ECO:0000256" key="2">
    <source>
        <dbReference type="ARBA" id="ARBA00022729"/>
    </source>
</evidence>
<evidence type="ECO:0000259" key="3">
    <source>
        <dbReference type="Pfam" id="PF01464"/>
    </source>
</evidence>
<dbReference type="PANTHER" id="PTHR37423:SF5">
    <property type="entry name" value="SOLUBLE LYTIC MUREIN TRANSGLYCOSYLASE"/>
    <property type="match status" value="1"/>
</dbReference>
<dbReference type="InterPro" id="IPR037061">
    <property type="entry name" value="Lytic_TGlycoase_superhlx_L_sf"/>
</dbReference>
<sequence>MRVILGSLVISFVTGAEGIGCRKAITCRPYIESRRLISPSKWIACALLAIGCATTPLAISQDMNGDTRKEDDAFLLLRDSVRRDDAAKTEFYAARLTDYAIPSYVDYYRLKSHFRDASTAEILDFLKRYDGQAIADRLRNDWLLELGRRREWALFDQQLPLFVLNDDTQVKCYALLSRLTKGQNVAEEARALLVYPPYYGDACNGLIASLAQTSQFSAEDLWTQVRLAGETNATGPARRIIMLLNGSDKKVAQAIDLPAIALAKGAGDTRADHEVFLIALGRTARTSVKLSVLALQKALPRLTAQEQAIGWANIALPASYVVAPETSDYWRRAHGAPLSIDQHQWRTRYALREGNWKLVRDCIAAMPASLRADPAWVYWQARAATALAGGTMPAEAQFLYQSIADRQDYYGLLAAEELGRTVSIPPPGAPVTQAEIAAMAANPGFQRALKFFNMRLRFEGTREWNWELRRMSDRELIAAAEFARQNHILDRMVYTSERTRVQADYTHRYPAPHDEIMQTHTRTLGLDRAWVYGLIRQESRFIMTAQSSAGASGLMQVMPSTGRWVAQKIGLTNFVQEMLTDVRTNILLGTTYMNMVLGSMDGSQVLATAAYNAGPGRLRSWRGALTKPMDATIFIESIPYAETRTYVKNVMANATWYAALFEGRPQSLKARLGTVTPKGYSDQEQQQATFSSR</sequence>
<organism evidence="4 5">
    <name type="scientific">Pseudoduganella plicata</name>
    <dbReference type="NCBI Taxonomy" id="321984"/>
    <lineage>
        <taxon>Bacteria</taxon>
        <taxon>Pseudomonadati</taxon>
        <taxon>Pseudomonadota</taxon>
        <taxon>Betaproteobacteria</taxon>
        <taxon>Burkholderiales</taxon>
        <taxon>Oxalobacteraceae</taxon>
        <taxon>Telluria group</taxon>
        <taxon>Pseudoduganella</taxon>
    </lineage>
</organism>
<dbReference type="InterPro" id="IPR008258">
    <property type="entry name" value="Transglycosylase_SLT_dom_1"/>
</dbReference>
<dbReference type="InterPro" id="IPR023346">
    <property type="entry name" value="Lysozyme-like_dom_sf"/>
</dbReference>
<dbReference type="CDD" id="cd13401">
    <property type="entry name" value="Slt70-like"/>
    <property type="match status" value="1"/>
</dbReference>
<dbReference type="Gene3D" id="1.10.1240.20">
    <property type="entry name" value="Lytic transglycosylase, superhelical linker domain"/>
    <property type="match status" value="1"/>
</dbReference>
<feature type="domain" description="Transglycosylase SLT" evidence="3">
    <location>
        <begin position="520"/>
        <end position="623"/>
    </location>
</feature>
<evidence type="ECO:0000313" key="5">
    <source>
        <dbReference type="Proteomes" id="UP000294359"/>
    </source>
</evidence>
<dbReference type="Gene3D" id="1.25.20.10">
    <property type="entry name" value="Bacterial muramidases"/>
    <property type="match status" value="1"/>
</dbReference>
<dbReference type="SUPFAM" id="SSF48435">
    <property type="entry name" value="Bacterial muramidases"/>
    <property type="match status" value="1"/>
</dbReference>
<reference evidence="4 5" key="1">
    <citation type="submission" date="2019-03" db="EMBL/GenBank/DDBJ databases">
        <title>Draft Genome Sequences of Six Type Strains of the Genus Massilia.</title>
        <authorList>
            <person name="Miess H."/>
            <person name="Frediansyhah A."/>
            <person name="Gross H."/>
        </authorList>
    </citation>
    <scope>NUCLEOTIDE SEQUENCE [LARGE SCALE GENOMIC DNA]</scope>
    <source>
        <strain evidence="4 5">DSM 17505</strain>
    </source>
</reference>
<dbReference type="PANTHER" id="PTHR37423">
    <property type="entry name" value="SOLUBLE LYTIC MUREIN TRANSGLYCOSYLASE-RELATED"/>
    <property type="match status" value="1"/>
</dbReference>
<name>A0ABX5SF30_9BURK</name>
<dbReference type="Gene3D" id="1.10.530.10">
    <property type="match status" value="1"/>
</dbReference>
<accession>A0ABX5SF30</accession>
<dbReference type="InterPro" id="IPR008939">
    <property type="entry name" value="Lytic_TGlycosylase_superhlx_U"/>
</dbReference>
<evidence type="ECO:0000313" key="4">
    <source>
        <dbReference type="EMBL" id="QBQ37865.1"/>
    </source>
</evidence>
<dbReference type="EMBL" id="CP038026">
    <property type="protein sequence ID" value="QBQ37865.1"/>
    <property type="molecule type" value="Genomic_DNA"/>
</dbReference>
<protein>
    <submittedName>
        <fullName evidence="4">Lytic transglycosylase domain-containing protein</fullName>
    </submittedName>
</protein>
<keyword evidence="2" id="KW-0732">Signal</keyword>